<dbReference type="InterPro" id="IPR029058">
    <property type="entry name" value="AB_hydrolase_fold"/>
</dbReference>
<name>A0A518H9H3_9BACT</name>
<evidence type="ECO:0000256" key="2">
    <source>
        <dbReference type="SAM" id="MobiDB-lite"/>
    </source>
</evidence>
<evidence type="ECO:0000313" key="5">
    <source>
        <dbReference type="Proteomes" id="UP000317835"/>
    </source>
</evidence>
<dbReference type="EMBL" id="CP036426">
    <property type="protein sequence ID" value="QDV37491.1"/>
    <property type="molecule type" value="Genomic_DNA"/>
</dbReference>
<gene>
    <name evidence="4" type="primary">cocE</name>
    <name evidence="4" type="ORF">ElP_54310</name>
</gene>
<dbReference type="Gene3D" id="3.40.50.1820">
    <property type="entry name" value="alpha/beta hydrolase"/>
    <property type="match status" value="1"/>
</dbReference>
<dbReference type="Gene3D" id="2.60.120.260">
    <property type="entry name" value="Galactose-binding domain-like"/>
    <property type="match status" value="1"/>
</dbReference>
<organism evidence="4 5">
    <name type="scientific">Tautonia plasticadhaerens</name>
    <dbReference type="NCBI Taxonomy" id="2527974"/>
    <lineage>
        <taxon>Bacteria</taxon>
        <taxon>Pseudomonadati</taxon>
        <taxon>Planctomycetota</taxon>
        <taxon>Planctomycetia</taxon>
        <taxon>Isosphaerales</taxon>
        <taxon>Isosphaeraceae</taxon>
        <taxon>Tautonia</taxon>
    </lineage>
</organism>
<dbReference type="EC" id="3.1.1.84" evidence="4"/>
<accession>A0A518H9H3</accession>
<dbReference type="InterPro" id="IPR013736">
    <property type="entry name" value="Xaa-Pro_dipept_C"/>
</dbReference>
<dbReference type="InterPro" id="IPR008979">
    <property type="entry name" value="Galactose-bd-like_sf"/>
</dbReference>
<evidence type="ECO:0000256" key="1">
    <source>
        <dbReference type="ARBA" id="ARBA00022801"/>
    </source>
</evidence>
<dbReference type="Proteomes" id="UP000317835">
    <property type="component" value="Chromosome"/>
</dbReference>
<dbReference type="PANTHER" id="PTHR43056:SF10">
    <property type="entry name" value="COCE_NOND FAMILY, PUTATIVE (AFU_ORTHOLOGUE AFUA_7G00600)-RELATED"/>
    <property type="match status" value="1"/>
</dbReference>
<reference evidence="4 5" key="1">
    <citation type="submission" date="2019-02" db="EMBL/GenBank/DDBJ databases">
        <title>Deep-cultivation of Planctomycetes and their phenomic and genomic characterization uncovers novel biology.</title>
        <authorList>
            <person name="Wiegand S."/>
            <person name="Jogler M."/>
            <person name="Boedeker C."/>
            <person name="Pinto D."/>
            <person name="Vollmers J."/>
            <person name="Rivas-Marin E."/>
            <person name="Kohn T."/>
            <person name="Peeters S.H."/>
            <person name="Heuer A."/>
            <person name="Rast P."/>
            <person name="Oberbeckmann S."/>
            <person name="Bunk B."/>
            <person name="Jeske O."/>
            <person name="Meyerdierks A."/>
            <person name="Storesund J.E."/>
            <person name="Kallscheuer N."/>
            <person name="Luecker S."/>
            <person name="Lage O.M."/>
            <person name="Pohl T."/>
            <person name="Merkel B.J."/>
            <person name="Hornburger P."/>
            <person name="Mueller R.-W."/>
            <person name="Bruemmer F."/>
            <person name="Labrenz M."/>
            <person name="Spormann A.M."/>
            <person name="Op den Camp H."/>
            <person name="Overmann J."/>
            <person name="Amann R."/>
            <person name="Jetten M.S.M."/>
            <person name="Mascher T."/>
            <person name="Medema M.H."/>
            <person name="Devos D.P."/>
            <person name="Kaster A.-K."/>
            <person name="Ovreas L."/>
            <person name="Rohde M."/>
            <person name="Galperin M.Y."/>
            <person name="Jogler C."/>
        </authorList>
    </citation>
    <scope>NUCLEOTIDE SEQUENCE [LARGE SCALE GENOMIC DNA]</scope>
    <source>
        <strain evidence="4 5">ElP</strain>
    </source>
</reference>
<dbReference type="OrthoDB" id="319764at2"/>
<dbReference type="InterPro" id="IPR005674">
    <property type="entry name" value="CocE/Ser_esterase"/>
</dbReference>
<feature type="domain" description="Xaa-Pro dipeptidyl-peptidase C-terminal" evidence="3">
    <location>
        <begin position="362"/>
        <end position="629"/>
    </location>
</feature>
<proteinExistence type="predicted"/>
<dbReference type="KEGG" id="tpla:ElP_54310"/>
<dbReference type="InterPro" id="IPR000383">
    <property type="entry name" value="Xaa-Pro-like_dom"/>
</dbReference>
<evidence type="ECO:0000259" key="3">
    <source>
        <dbReference type="SMART" id="SM00939"/>
    </source>
</evidence>
<dbReference type="SUPFAM" id="SSF53474">
    <property type="entry name" value="alpha/beta-Hydrolases"/>
    <property type="match status" value="1"/>
</dbReference>
<dbReference type="NCBIfam" id="TIGR00976">
    <property type="entry name" value="CocE_NonD"/>
    <property type="match status" value="1"/>
</dbReference>
<dbReference type="SMART" id="SM00939">
    <property type="entry name" value="PepX_C"/>
    <property type="match status" value="1"/>
</dbReference>
<dbReference type="InterPro" id="IPR050585">
    <property type="entry name" value="Xaa-Pro_dipeptidyl-ppase/CocE"/>
</dbReference>
<dbReference type="SUPFAM" id="SSF49785">
    <property type="entry name" value="Galactose-binding domain-like"/>
    <property type="match status" value="1"/>
</dbReference>
<dbReference type="Pfam" id="PF08530">
    <property type="entry name" value="PepX_C"/>
    <property type="match status" value="1"/>
</dbReference>
<evidence type="ECO:0000313" key="4">
    <source>
        <dbReference type="EMBL" id="QDV37491.1"/>
    </source>
</evidence>
<keyword evidence="5" id="KW-1185">Reference proteome</keyword>
<dbReference type="RefSeq" id="WP_145275373.1">
    <property type="nucleotide sequence ID" value="NZ_CP036426.1"/>
</dbReference>
<dbReference type="Gene3D" id="1.10.3020.10">
    <property type="entry name" value="alpha-amino acid ester hydrolase ( Helical cap domain)"/>
    <property type="match status" value="1"/>
</dbReference>
<dbReference type="PANTHER" id="PTHR43056">
    <property type="entry name" value="PEPTIDASE S9 PROLYL OLIGOPEPTIDASE"/>
    <property type="match status" value="1"/>
</dbReference>
<feature type="region of interest" description="Disordered" evidence="2">
    <location>
        <begin position="414"/>
        <end position="446"/>
    </location>
</feature>
<protein>
    <submittedName>
        <fullName evidence="4">Cocaine esterase</fullName>
        <ecNumber evidence="4">3.1.1.84</ecNumber>
    </submittedName>
</protein>
<sequence>MTTIRPGLSAFSLLVPLLLPWSAIGRDDGAGLEPRDRFEKSEHMVPMRDGVRLFTAVYRPRDAGPDSAYPILINRTPYGCRPYGEDELPARIGPSREMMEEGYIVVYQDVRGRYRSEGTYENMRPHEPGDLPIDESSDAYDTIEWLLGNVEGHNGRVGIWGISYPGFYAAASLPESHPALVAASPQAPIADFYFDDFHHNGAYTLSYFLITPVFGYQKDGPEESAWYEIVDPGTRDGYKFYLDLGPLKNADRYYGEDNVFWRQIAEHPNYDEFWRRRGILPHLDDVKAAVMVVGGWFDAEDLYGPLNIYQTLERENPGVFNMLVMGPWSHGDWARAGDAPQVVGNIPFGEGISASYQEGVEARFFRHFLKEGHDPDDPGPDLPEAYTFDTGLKRWGEFDRWPPRGAEATSIYLGDGRSLDREAPGPDDEQPFSGFVSDPATPVPDSGEIRMVMTPRAYMTDDQRFASRRPDVLSFRSEVLEEDVTLAGPIDAHLFVATTGTDADWVVKLIDVYPSDTPPPDGSPEGVEFGDYEQLVRGEILRGRFRDGFEEPVPFVPGEVTEVDVPLQDVYHTFRKGHRILVHVQSSWFPLFDRNPQTFVPNIFEADDDDFVAREHRVYHSAEFPSRLDVRILPAGD</sequence>
<dbReference type="AlphaFoldDB" id="A0A518H9H3"/>
<dbReference type="GO" id="GO:0008239">
    <property type="term" value="F:dipeptidyl-peptidase activity"/>
    <property type="evidence" value="ECO:0007669"/>
    <property type="project" value="InterPro"/>
</dbReference>
<keyword evidence="1 4" id="KW-0378">Hydrolase</keyword>
<dbReference type="Pfam" id="PF02129">
    <property type="entry name" value="Peptidase_S15"/>
    <property type="match status" value="1"/>
</dbReference>